<dbReference type="EMBL" id="RFFG01000004">
    <property type="protein sequence ID" value="RMI47305.1"/>
    <property type="molecule type" value="Genomic_DNA"/>
</dbReference>
<dbReference type="Gene3D" id="2.130.10.10">
    <property type="entry name" value="YVTN repeat-like/Quinoprotein amine dehydrogenase"/>
    <property type="match status" value="1"/>
</dbReference>
<keyword evidence="1" id="KW-0853">WD repeat</keyword>
<sequence length="37" mass="3947">MTSPAKLSGHTDNILGIAFAPDNLRLATGSHDRTVRI</sequence>
<dbReference type="InterPro" id="IPR001680">
    <property type="entry name" value="WD40_rpt"/>
</dbReference>
<feature type="repeat" description="WD" evidence="1">
    <location>
        <begin position="7"/>
        <end position="37"/>
    </location>
</feature>
<dbReference type="SUPFAM" id="SSF50978">
    <property type="entry name" value="WD40 repeat-like"/>
    <property type="match status" value="1"/>
</dbReference>
<dbReference type="PROSITE" id="PS50082">
    <property type="entry name" value="WD_REPEATS_2"/>
    <property type="match status" value="1"/>
</dbReference>
<name>A0A3M2MF94_9ACTN</name>
<protein>
    <submittedName>
        <fullName evidence="2">Uncharacterized protein</fullName>
    </submittedName>
</protein>
<dbReference type="AlphaFoldDB" id="A0A3M2MF94"/>
<evidence type="ECO:0000313" key="3">
    <source>
        <dbReference type="Proteomes" id="UP000282674"/>
    </source>
</evidence>
<evidence type="ECO:0000256" key="1">
    <source>
        <dbReference type="PROSITE-ProRule" id="PRU00221"/>
    </source>
</evidence>
<dbReference type="InterPro" id="IPR036322">
    <property type="entry name" value="WD40_repeat_dom_sf"/>
</dbReference>
<keyword evidence="3" id="KW-1185">Reference proteome</keyword>
<accession>A0A3M2MF94</accession>
<proteinExistence type="predicted"/>
<dbReference type="RefSeq" id="WP_122192871.1">
    <property type="nucleotide sequence ID" value="NZ_JBHSKC010000008.1"/>
</dbReference>
<gene>
    <name evidence="2" type="ORF">EBO15_03725</name>
</gene>
<dbReference type="OrthoDB" id="414967at2"/>
<organism evidence="2 3">
    <name type="scientific">Actinomadura harenae</name>
    <dbReference type="NCBI Taxonomy" id="2483351"/>
    <lineage>
        <taxon>Bacteria</taxon>
        <taxon>Bacillati</taxon>
        <taxon>Actinomycetota</taxon>
        <taxon>Actinomycetes</taxon>
        <taxon>Streptosporangiales</taxon>
        <taxon>Thermomonosporaceae</taxon>
        <taxon>Actinomadura</taxon>
    </lineage>
</organism>
<dbReference type="InterPro" id="IPR015943">
    <property type="entry name" value="WD40/YVTN_repeat-like_dom_sf"/>
</dbReference>
<reference evidence="2 3" key="1">
    <citation type="submission" date="2018-10" db="EMBL/GenBank/DDBJ databases">
        <title>Isolation from soil.</title>
        <authorList>
            <person name="Hu J."/>
        </authorList>
    </citation>
    <scope>NUCLEOTIDE SEQUENCE [LARGE SCALE GENOMIC DNA]</scope>
    <source>
        <strain evidence="2 3">NEAU-Ht49</strain>
    </source>
</reference>
<dbReference type="Pfam" id="PF00400">
    <property type="entry name" value="WD40"/>
    <property type="match status" value="1"/>
</dbReference>
<dbReference type="Proteomes" id="UP000282674">
    <property type="component" value="Unassembled WGS sequence"/>
</dbReference>
<comment type="caution">
    <text evidence="2">The sequence shown here is derived from an EMBL/GenBank/DDBJ whole genome shotgun (WGS) entry which is preliminary data.</text>
</comment>
<evidence type="ECO:0000313" key="2">
    <source>
        <dbReference type="EMBL" id="RMI47305.1"/>
    </source>
</evidence>
<dbReference type="PROSITE" id="PS50294">
    <property type="entry name" value="WD_REPEATS_REGION"/>
    <property type="match status" value="1"/>
</dbReference>